<dbReference type="InterPro" id="IPR004360">
    <property type="entry name" value="Glyas_Fos-R_dOase_dom"/>
</dbReference>
<dbReference type="EMBL" id="CP054840">
    <property type="protein sequence ID" value="QKV53396.1"/>
    <property type="molecule type" value="Genomic_DNA"/>
</dbReference>
<keyword evidence="3" id="KW-1185">Reference proteome</keyword>
<name>A0A6N1X6K7_9BURK</name>
<protein>
    <submittedName>
        <fullName evidence="2">VOC family protein</fullName>
    </submittedName>
</protein>
<dbReference type="RefSeq" id="WP_175504203.1">
    <property type="nucleotide sequence ID" value="NZ_CAURQT010000011.1"/>
</dbReference>
<organism evidence="2 3">
    <name type="scientific">Comamonas antarctica</name>
    <dbReference type="NCBI Taxonomy" id="2743470"/>
    <lineage>
        <taxon>Bacteria</taxon>
        <taxon>Pseudomonadati</taxon>
        <taxon>Pseudomonadota</taxon>
        <taxon>Betaproteobacteria</taxon>
        <taxon>Burkholderiales</taxon>
        <taxon>Comamonadaceae</taxon>
        <taxon>Comamonas</taxon>
    </lineage>
</organism>
<dbReference type="KEGG" id="aant:HUK68_11100"/>
<gene>
    <name evidence="2" type="ORF">HUK68_11100</name>
</gene>
<dbReference type="Proteomes" id="UP000509579">
    <property type="component" value="Chromosome"/>
</dbReference>
<dbReference type="SUPFAM" id="SSF54593">
    <property type="entry name" value="Glyoxalase/Bleomycin resistance protein/Dihydroxybiphenyl dioxygenase"/>
    <property type="match status" value="1"/>
</dbReference>
<dbReference type="PROSITE" id="PS51819">
    <property type="entry name" value="VOC"/>
    <property type="match status" value="1"/>
</dbReference>
<dbReference type="Gene3D" id="3.10.180.10">
    <property type="entry name" value="2,3-Dihydroxybiphenyl 1,2-Dioxygenase, domain 1"/>
    <property type="match status" value="1"/>
</dbReference>
<evidence type="ECO:0000313" key="3">
    <source>
        <dbReference type="Proteomes" id="UP000509579"/>
    </source>
</evidence>
<feature type="domain" description="VOC" evidence="1">
    <location>
        <begin position="5"/>
        <end position="123"/>
    </location>
</feature>
<accession>A0A6N1X6K7</accession>
<dbReference type="InterPro" id="IPR037523">
    <property type="entry name" value="VOC_core"/>
</dbReference>
<reference evidence="2 3" key="1">
    <citation type="submission" date="2020-06" db="EMBL/GenBank/DDBJ databases">
        <title>Acidovorax antarctica sp. nov., isolated from Corinth ice sheet soil, Antarctic Fields Peninsula.</title>
        <authorList>
            <person name="Xu Q."/>
            <person name="Peng F."/>
        </authorList>
    </citation>
    <scope>NUCLEOTIDE SEQUENCE [LARGE SCALE GENOMIC DNA]</scope>
    <source>
        <strain evidence="2 3">16-35-5</strain>
    </source>
</reference>
<evidence type="ECO:0000259" key="1">
    <source>
        <dbReference type="PROSITE" id="PS51819"/>
    </source>
</evidence>
<evidence type="ECO:0000313" key="2">
    <source>
        <dbReference type="EMBL" id="QKV53396.1"/>
    </source>
</evidence>
<dbReference type="Pfam" id="PF00903">
    <property type="entry name" value="Glyoxalase"/>
    <property type="match status" value="1"/>
</dbReference>
<proteinExistence type="predicted"/>
<sequence>MSIRGVHHLQLAFRAGNAPAMRHFYRDLLGLTELPDEPAEGAARREATLRFAAGGQRIDLVGVAQWQPLPAVSHLAFEVQDLSSLRARLRAAELALVETQGLAGFARFYLKDPAGNQLEFLEAEAALQPARQELALA</sequence>
<dbReference type="AlphaFoldDB" id="A0A6N1X6K7"/>
<dbReference type="InterPro" id="IPR029068">
    <property type="entry name" value="Glyas_Bleomycin-R_OHBP_Dase"/>
</dbReference>